<dbReference type="PROSITE" id="PS00704">
    <property type="entry name" value="PROK_CO2_ANHYDRASE_1"/>
    <property type="match status" value="1"/>
</dbReference>
<dbReference type="SUPFAM" id="SSF53056">
    <property type="entry name" value="beta-carbonic anhydrase, cab"/>
    <property type="match status" value="1"/>
</dbReference>
<organism evidence="8 9">
    <name type="scientific">Aerosakkonema funiforme FACHB-1375</name>
    <dbReference type="NCBI Taxonomy" id="2949571"/>
    <lineage>
        <taxon>Bacteria</taxon>
        <taxon>Bacillati</taxon>
        <taxon>Cyanobacteriota</taxon>
        <taxon>Cyanophyceae</taxon>
        <taxon>Oscillatoriophycideae</taxon>
        <taxon>Aerosakkonematales</taxon>
        <taxon>Aerosakkonemataceae</taxon>
        <taxon>Aerosakkonema</taxon>
    </lineage>
</organism>
<keyword evidence="3 6" id="KW-0862">Zinc</keyword>
<keyword evidence="7" id="KW-0472">Membrane</keyword>
<evidence type="ECO:0000256" key="4">
    <source>
        <dbReference type="ARBA" id="ARBA00023239"/>
    </source>
</evidence>
<keyword evidence="7" id="KW-0812">Transmembrane</keyword>
<comment type="catalytic activity">
    <reaction evidence="5">
        <text>hydrogencarbonate + H(+) = CO2 + H2O</text>
        <dbReference type="Rhea" id="RHEA:10748"/>
        <dbReference type="ChEBI" id="CHEBI:15377"/>
        <dbReference type="ChEBI" id="CHEBI:15378"/>
        <dbReference type="ChEBI" id="CHEBI:16526"/>
        <dbReference type="ChEBI" id="CHEBI:17544"/>
        <dbReference type="EC" id="4.2.1.1"/>
    </reaction>
</comment>
<evidence type="ECO:0000256" key="1">
    <source>
        <dbReference type="ARBA" id="ARBA00006217"/>
    </source>
</evidence>
<dbReference type="SMART" id="SM00947">
    <property type="entry name" value="Pro_CA"/>
    <property type="match status" value="1"/>
</dbReference>
<dbReference type="InterPro" id="IPR006311">
    <property type="entry name" value="TAT_signal"/>
</dbReference>
<feature type="binding site" evidence="6">
    <location>
        <position position="102"/>
    </location>
    <ligand>
        <name>Zn(2+)</name>
        <dbReference type="ChEBI" id="CHEBI:29105"/>
    </ligand>
</feature>
<accession>A0A926VCZ5</accession>
<evidence type="ECO:0000256" key="5">
    <source>
        <dbReference type="ARBA" id="ARBA00048348"/>
    </source>
</evidence>
<name>A0A926VCZ5_9CYAN</name>
<dbReference type="Gene3D" id="3.40.1050.10">
    <property type="entry name" value="Carbonic anhydrase"/>
    <property type="match status" value="1"/>
</dbReference>
<comment type="caution">
    <text evidence="8">The sequence shown here is derived from an EMBL/GenBank/DDBJ whole genome shotgun (WGS) entry which is preliminary data.</text>
</comment>
<dbReference type="RefSeq" id="WP_190464351.1">
    <property type="nucleotide sequence ID" value="NZ_JACJPW010000022.1"/>
</dbReference>
<dbReference type="InterPro" id="IPR036874">
    <property type="entry name" value="Carbonic_anhydrase_sf"/>
</dbReference>
<dbReference type="AlphaFoldDB" id="A0A926VCZ5"/>
<comment type="cofactor">
    <cofactor evidence="6">
        <name>Zn(2+)</name>
        <dbReference type="ChEBI" id="CHEBI:29105"/>
    </cofactor>
    <text evidence="6">Binds 1 zinc ion per subunit.</text>
</comment>
<reference evidence="8" key="2">
    <citation type="submission" date="2020-08" db="EMBL/GenBank/DDBJ databases">
        <authorList>
            <person name="Chen M."/>
            <person name="Teng W."/>
            <person name="Zhao L."/>
            <person name="Hu C."/>
            <person name="Zhou Y."/>
            <person name="Han B."/>
            <person name="Song L."/>
            <person name="Shu W."/>
        </authorList>
    </citation>
    <scope>NUCLEOTIDE SEQUENCE</scope>
    <source>
        <strain evidence="8">FACHB-1375</strain>
    </source>
</reference>
<keyword evidence="9" id="KW-1185">Reference proteome</keyword>
<dbReference type="PANTHER" id="PTHR11002">
    <property type="entry name" value="CARBONIC ANHYDRASE"/>
    <property type="match status" value="1"/>
</dbReference>
<evidence type="ECO:0000313" key="8">
    <source>
        <dbReference type="EMBL" id="MBD2181543.1"/>
    </source>
</evidence>
<dbReference type="PANTHER" id="PTHR11002:SF79">
    <property type="entry name" value="CARBONIC ANHYDRASE 2"/>
    <property type="match status" value="1"/>
</dbReference>
<dbReference type="InterPro" id="IPR001765">
    <property type="entry name" value="Carbonic_anhydrase"/>
</dbReference>
<feature type="transmembrane region" description="Helical" evidence="7">
    <location>
        <begin position="12"/>
        <end position="32"/>
    </location>
</feature>
<feature type="binding site" evidence="6">
    <location>
        <position position="155"/>
    </location>
    <ligand>
        <name>Zn(2+)</name>
        <dbReference type="ChEBI" id="CHEBI:29105"/>
    </ligand>
</feature>
<proteinExistence type="inferred from homology"/>
<evidence type="ECO:0000256" key="6">
    <source>
        <dbReference type="PIRSR" id="PIRSR601765-1"/>
    </source>
</evidence>
<evidence type="ECO:0000313" key="9">
    <source>
        <dbReference type="Proteomes" id="UP000641646"/>
    </source>
</evidence>
<dbReference type="PROSITE" id="PS51318">
    <property type="entry name" value="TAT"/>
    <property type="match status" value="1"/>
</dbReference>
<dbReference type="GO" id="GO:0004089">
    <property type="term" value="F:carbonate dehydratase activity"/>
    <property type="evidence" value="ECO:0007669"/>
    <property type="project" value="UniProtKB-EC"/>
</dbReference>
<protein>
    <recommendedName>
        <fullName evidence="2">carbonic anhydrase</fullName>
        <ecNumber evidence="2">4.2.1.1</ecNumber>
    </recommendedName>
</protein>
<keyword evidence="6" id="KW-0479">Metal-binding</keyword>
<keyword evidence="7" id="KW-1133">Transmembrane helix</keyword>
<feature type="binding site" evidence="6">
    <location>
        <position position="158"/>
    </location>
    <ligand>
        <name>Zn(2+)</name>
        <dbReference type="ChEBI" id="CHEBI:29105"/>
    </ligand>
</feature>
<keyword evidence="4" id="KW-0456">Lyase</keyword>
<sequence>MTRINGYLGRRHLLKLAGIGGVGVAATGAVLWSRQKAVNSQLAVAQGEPTDFKPVSGDEALKKLLDGNKRFVQDKREYPDQSRGRLRSVATAQHPFATILSCADSRVPAEIITDRGLGDLFVVRIAGNVISPYVIGSLEFSVVELGVQLIMILGHERCGAVSAAVKGEPLPGRIGTFVEDIKPAVESVRNKPGNLVENTVVANVQFQVKSLLESSVMLAQMVREGKLKVVGGRYDLDTGEVTIVT</sequence>
<dbReference type="GO" id="GO:0008270">
    <property type="term" value="F:zinc ion binding"/>
    <property type="evidence" value="ECO:0007669"/>
    <property type="project" value="InterPro"/>
</dbReference>
<evidence type="ECO:0000256" key="2">
    <source>
        <dbReference type="ARBA" id="ARBA00012925"/>
    </source>
</evidence>
<reference evidence="8" key="1">
    <citation type="journal article" date="2015" name="ISME J.">
        <title>Draft Genome Sequence of Streptomyces incarnatus NRRL8089, which Produces the Nucleoside Antibiotic Sinefungin.</title>
        <authorList>
            <person name="Oshima K."/>
            <person name="Hattori M."/>
            <person name="Shimizu H."/>
            <person name="Fukuda K."/>
            <person name="Nemoto M."/>
            <person name="Inagaki K."/>
            <person name="Tamura T."/>
        </authorList>
    </citation>
    <scope>NUCLEOTIDE SEQUENCE</scope>
    <source>
        <strain evidence="8">FACHB-1375</strain>
    </source>
</reference>
<dbReference type="CDD" id="cd03378">
    <property type="entry name" value="beta_CA_cladeC"/>
    <property type="match status" value="1"/>
</dbReference>
<gene>
    <name evidence="8" type="ORF">H6G03_10555</name>
</gene>
<dbReference type="GO" id="GO:0015976">
    <property type="term" value="P:carbon utilization"/>
    <property type="evidence" value="ECO:0007669"/>
    <property type="project" value="InterPro"/>
</dbReference>
<evidence type="ECO:0000256" key="3">
    <source>
        <dbReference type="ARBA" id="ARBA00022833"/>
    </source>
</evidence>
<dbReference type="EMBL" id="JACJPW010000022">
    <property type="protein sequence ID" value="MBD2181543.1"/>
    <property type="molecule type" value="Genomic_DNA"/>
</dbReference>
<evidence type="ECO:0000256" key="7">
    <source>
        <dbReference type="SAM" id="Phobius"/>
    </source>
</evidence>
<dbReference type="Pfam" id="PF00484">
    <property type="entry name" value="Pro_CA"/>
    <property type="match status" value="1"/>
</dbReference>
<comment type="similarity">
    <text evidence="1">Belongs to the beta-class carbonic anhydrase family.</text>
</comment>
<dbReference type="EC" id="4.2.1.1" evidence="2"/>
<feature type="binding site" evidence="6">
    <location>
        <position position="104"/>
    </location>
    <ligand>
        <name>Zn(2+)</name>
        <dbReference type="ChEBI" id="CHEBI:29105"/>
    </ligand>
</feature>
<dbReference type="InterPro" id="IPR015892">
    <property type="entry name" value="Carbonic_anhydrase_CS"/>
</dbReference>
<dbReference type="Proteomes" id="UP000641646">
    <property type="component" value="Unassembled WGS sequence"/>
</dbReference>